<evidence type="ECO:0000259" key="4">
    <source>
        <dbReference type="PROSITE" id="PS50949"/>
    </source>
</evidence>
<dbReference type="PROSITE" id="PS50949">
    <property type="entry name" value="HTH_GNTR"/>
    <property type="match status" value="1"/>
</dbReference>
<dbReference type="PANTHER" id="PTHR44846">
    <property type="entry name" value="MANNOSYL-D-GLYCERATE TRANSPORT/METABOLISM SYSTEM REPRESSOR MNGR-RELATED"/>
    <property type="match status" value="1"/>
</dbReference>
<keyword evidence="1" id="KW-0805">Transcription regulation</keyword>
<dbReference type="SUPFAM" id="SSF46785">
    <property type="entry name" value="Winged helix' DNA-binding domain"/>
    <property type="match status" value="1"/>
</dbReference>
<dbReference type="CDD" id="cd07377">
    <property type="entry name" value="WHTH_GntR"/>
    <property type="match status" value="1"/>
</dbReference>
<sequence>MHVEVRHHAGWGQLKPDIEQGDTRVCSTVASSVSMSRTMSRWGCQLSRQKGRLMPHKPLPAPLYMRIYGLIFQRIQQGEYPPGSTLNTEDQFAAEFNVSKATVRQAVGELVERGIVIRRQGKGTYVREDLEIRPPHQIIGSLADLILGTRSMSVANQEIEERTFPVDIQSILGISGVPGTTIRHLRLIDNTPFAFTAEYLAPVVSEYIKASELRAGGHATLLNDRGLRILGASQSMSAELADPEVALHLNIDFGAPVLFAERVVHSDRGPVEVSHTWYRGDLYKWHADLEFSWSGTGVTVSTRAAATSPR</sequence>
<dbReference type="InterPro" id="IPR036388">
    <property type="entry name" value="WH-like_DNA-bd_sf"/>
</dbReference>
<evidence type="ECO:0000256" key="3">
    <source>
        <dbReference type="ARBA" id="ARBA00023163"/>
    </source>
</evidence>
<dbReference type="Pfam" id="PF00392">
    <property type="entry name" value="GntR"/>
    <property type="match status" value="1"/>
</dbReference>
<evidence type="ECO:0000256" key="2">
    <source>
        <dbReference type="ARBA" id="ARBA00023125"/>
    </source>
</evidence>
<dbReference type="Gene3D" id="3.40.1410.10">
    <property type="entry name" value="Chorismate lyase-like"/>
    <property type="match status" value="1"/>
</dbReference>
<organism evidence="5 6">
    <name type="scientific">Dactylosporangium fulvum</name>
    <dbReference type="NCBI Taxonomy" id="53359"/>
    <lineage>
        <taxon>Bacteria</taxon>
        <taxon>Bacillati</taxon>
        <taxon>Actinomycetota</taxon>
        <taxon>Actinomycetes</taxon>
        <taxon>Micromonosporales</taxon>
        <taxon>Micromonosporaceae</taxon>
        <taxon>Dactylosporangium</taxon>
    </lineage>
</organism>
<feature type="domain" description="HTH gntR-type" evidence="4">
    <location>
        <begin position="61"/>
        <end position="129"/>
    </location>
</feature>
<evidence type="ECO:0000256" key="1">
    <source>
        <dbReference type="ARBA" id="ARBA00023015"/>
    </source>
</evidence>
<dbReference type="PANTHER" id="PTHR44846:SF1">
    <property type="entry name" value="MANNOSYL-D-GLYCERATE TRANSPORT_METABOLISM SYSTEM REPRESSOR MNGR-RELATED"/>
    <property type="match status" value="1"/>
</dbReference>
<evidence type="ECO:0000313" key="6">
    <source>
        <dbReference type="Proteomes" id="UP001059617"/>
    </source>
</evidence>
<keyword evidence="2" id="KW-0238">DNA-binding</keyword>
<dbReference type="SUPFAM" id="SSF64288">
    <property type="entry name" value="Chorismate lyase-like"/>
    <property type="match status" value="1"/>
</dbReference>
<protein>
    <submittedName>
        <fullName evidence="5">GntR family transcriptional regulator</fullName>
    </submittedName>
</protein>
<name>A0ABY5WBR8_9ACTN</name>
<dbReference type="InterPro" id="IPR000524">
    <property type="entry name" value="Tscrpt_reg_HTH_GntR"/>
</dbReference>
<proteinExistence type="predicted"/>
<reference evidence="5" key="1">
    <citation type="submission" date="2021-04" db="EMBL/GenBank/DDBJ databases">
        <authorList>
            <person name="Hartkoorn R.C."/>
            <person name="Beaudoing E."/>
            <person name="Hot D."/>
        </authorList>
    </citation>
    <scope>NUCLEOTIDE SEQUENCE</scope>
    <source>
        <strain evidence="5">NRRL B-16292</strain>
    </source>
</reference>
<dbReference type="InterPro" id="IPR050679">
    <property type="entry name" value="Bact_HTH_transcr_reg"/>
</dbReference>
<gene>
    <name evidence="5" type="ORF">Dfulv_15380</name>
</gene>
<dbReference type="RefSeq" id="WP_259863671.1">
    <property type="nucleotide sequence ID" value="NZ_BAAAST010000014.1"/>
</dbReference>
<reference evidence="5" key="2">
    <citation type="submission" date="2022-09" db="EMBL/GenBank/DDBJ databases">
        <title>Biosynthetic gene clusters of Dactylosporangioum fulvum.</title>
        <authorList>
            <person name="Caradec T."/>
        </authorList>
    </citation>
    <scope>NUCLEOTIDE SEQUENCE</scope>
    <source>
        <strain evidence="5">NRRL B-16292</strain>
    </source>
</reference>
<keyword evidence="6" id="KW-1185">Reference proteome</keyword>
<dbReference type="InterPro" id="IPR028978">
    <property type="entry name" value="Chorismate_lyase_/UTRA_dom_sf"/>
</dbReference>
<dbReference type="SMART" id="SM00345">
    <property type="entry name" value="HTH_GNTR"/>
    <property type="match status" value="1"/>
</dbReference>
<dbReference type="EMBL" id="CP073720">
    <property type="protein sequence ID" value="UWP85541.1"/>
    <property type="molecule type" value="Genomic_DNA"/>
</dbReference>
<dbReference type="InterPro" id="IPR011663">
    <property type="entry name" value="UTRA"/>
</dbReference>
<dbReference type="SMART" id="SM00866">
    <property type="entry name" value="UTRA"/>
    <property type="match status" value="1"/>
</dbReference>
<evidence type="ECO:0000313" key="5">
    <source>
        <dbReference type="EMBL" id="UWP85541.1"/>
    </source>
</evidence>
<dbReference type="Gene3D" id="1.10.10.10">
    <property type="entry name" value="Winged helix-like DNA-binding domain superfamily/Winged helix DNA-binding domain"/>
    <property type="match status" value="1"/>
</dbReference>
<keyword evidence="3" id="KW-0804">Transcription</keyword>
<accession>A0ABY5WBR8</accession>
<dbReference type="Pfam" id="PF07702">
    <property type="entry name" value="UTRA"/>
    <property type="match status" value="1"/>
</dbReference>
<dbReference type="InterPro" id="IPR036390">
    <property type="entry name" value="WH_DNA-bd_sf"/>
</dbReference>
<dbReference type="Proteomes" id="UP001059617">
    <property type="component" value="Chromosome"/>
</dbReference>